<organism evidence="1 2">
    <name type="scientific">Bacillus methanolicus (strain MGA3 / ATCC 53907)</name>
    <dbReference type="NCBI Taxonomy" id="796606"/>
    <lineage>
        <taxon>Bacteria</taxon>
        <taxon>Bacillati</taxon>
        <taxon>Bacillota</taxon>
        <taxon>Bacilli</taxon>
        <taxon>Bacillales</taxon>
        <taxon>Bacillaceae</taxon>
        <taxon>Bacillus</taxon>
    </lineage>
</organism>
<reference evidence="1 2" key="1">
    <citation type="journal article" date="2015" name="BMC Genomics">
        <title>Transcriptome analysis of thermophilic methylotrophic Bacillus methanolicus MGA3 using RNA-sequencing provides detailed insights into its previously uncharted transcriptional landscape.</title>
        <authorList>
            <person name="Irla M."/>
            <person name="Neshat A."/>
            <person name="Brautaset T."/>
            <person name="Ruckert C."/>
            <person name="Kalinowski J."/>
            <person name="Wendisch V.F."/>
        </authorList>
    </citation>
    <scope>NUCLEOTIDE SEQUENCE [LARGE SCALE GENOMIC DNA]</scope>
    <source>
        <strain evidence="2">MGA3 / ATCC 53907</strain>
    </source>
</reference>
<keyword evidence="2" id="KW-1185">Reference proteome</keyword>
<dbReference type="Proteomes" id="UP000027602">
    <property type="component" value="Chromosome"/>
</dbReference>
<accession>A0A0B5L6B4</accession>
<gene>
    <name evidence="1" type="ORF">BMMGA3_14872</name>
</gene>
<protein>
    <submittedName>
        <fullName evidence="1">Uncharacterized protein</fullName>
    </submittedName>
</protein>
<name>A0A0B5L6B4_BACMM</name>
<evidence type="ECO:0000313" key="2">
    <source>
        <dbReference type="Proteomes" id="UP000027602"/>
    </source>
</evidence>
<dbReference type="HOGENOM" id="CLU_3304833_0_0_9"/>
<evidence type="ECO:0000313" key="1">
    <source>
        <dbReference type="EMBL" id="AJG42171.1"/>
    </source>
</evidence>
<dbReference type="AlphaFoldDB" id="A0A0B5L6B4"/>
<sequence>MKTVVICFCSIFINSSRTIPLAFSSFFFSIMCLMHLIPH</sequence>
<dbReference type="EMBL" id="CP007739">
    <property type="protein sequence ID" value="AJG42171.1"/>
    <property type="molecule type" value="Genomic_DNA"/>
</dbReference>
<dbReference type="KEGG" id="bmet:BMMGA3_14872"/>
<proteinExistence type="predicted"/>